<evidence type="ECO:0000313" key="2">
    <source>
        <dbReference type="Proteomes" id="UP001472677"/>
    </source>
</evidence>
<dbReference type="EMBL" id="JBBPBM010000007">
    <property type="protein sequence ID" value="KAK8574861.1"/>
    <property type="molecule type" value="Genomic_DNA"/>
</dbReference>
<dbReference type="Proteomes" id="UP001472677">
    <property type="component" value="Unassembled WGS sequence"/>
</dbReference>
<comment type="caution">
    <text evidence="1">The sequence shown here is derived from an EMBL/GenBank/DDBJ whole genome shotgun (WGS) entry which is preliminary data.</text>
</comment>
<keyword evidence="2" id="KW-1185">Reference proteome</keyword>
<accession>A0ABR2F953</accession>
<reference evidence="1 2" key="1">
    <citation type="journal article" date="2024" name="G3 (Bethesda)">
        <title>Genome assembly of Hibiscus sabdariffa L. provides insights into metabolisms of medicinal natural products.</title>
        <authorList>
            <person name="Kim T."/>
        </authorList>
    </citation>
    <scope>NUCLEOTIDE SEQUENCE [LARGE SCALE GENOMIC DNA]</scope>
    <source>
        <strain evidence="1">TK-2024</strain>
        <tissue evidence="1">Old leaves</tissue>
    </source>
</reference>
<organism evidence="1 2">
    <name type="scientific">Hibiscus sabdariffa</name>
    <name type="common">roselle</name>
    <dbReference type="NCBI Taxonomy" id="183260"/>
    <lineage>
        <taxon>Eukaryota</taxon>
        <taxon>Viridiplantae</taxon>
        <taxon>Streptophyta</taxon>
        <taxon>Embryophyta</taxon>
        <taxon>Tracheophyta</taxon>
        <taxon>Spermatophyta</taxon>
        <taxon>Magnoliopsida</taxon>
        <taxon>eudicotyledons</taxon>
        <taxon>Gunneridae</taxon>
        <taxon>Pentapetalae</taxon>
        <taxon>rosids</taxon>
        <taxon>malvids</taxon>
        <taxon>Malvales</taxon>
        <taxon>Malvaceae</taxon>
        <taxon>Malvoideae</taxon>
        <taxon>Hibiscus</taxon>
    </lineage>
</organism>
<sequence length="106" mass="12032">MDIYNGLASKVEYAEWSREEKLWRSSSGGLRILKVGTTLVSRVIFRGLEFEDGAHHCRLKIYKALRGLSSLLRSEKRWLLGDEEEEGDLVVAISSLNPLCFSLCID</sequence>
<gene>
    <name evidence="1" type="ORF">V6N12_062538</name>
</gene>
<proteinExistence type="predicted"/>
<protein>
    <submittedName>
        <fullName evidence="1">Uncharacterized protein</fullName>
    </submittedName>
</protein>
<evidence type="ECO:0000313" key="1">
    <source>
        <dbReference type="EMBL" id="KAK8574861.1"/>
    </source>
</evidence>
<name>A0ABR2F953_9ROSI</name>